<accession>A0AAD9Z966</accession>
<feature type="signal peptide" evidence="4">
    <location>
        <begin position="1"/>
        <end position="19"/>
    </location>
</feature>
<feature type="repeat" description="ANK" evidence="3">
    <location>
        <begin position="266"/>
        <end position="298"/>
    </location>
</feature>
<proteinExistence type="predicted"/>
<sequence>MDPLSFTASLLTVIAATEAAVKGIQKLNSYRKAPKELEALASELESIQAFLKDIVSFVELNPHALYSQSLFDCVQRASSKFAEINKLLASTPFNLSKLNNARQAQLLWALHRQRLVTLRDDIRIIKTDLAVRLDLTSVDNLLAVQRMFSEGKASPFDVNSRGSTALTYAKGHKNPQLCRFLIQQGTDPDLVSEIGTTGAELLWEAAFAGTYGPESTSIVGSMLADSDYVETRHFSILHKIILGLINKDLRSELEISTASINNGDSRGRTPLCWAAIRDDLLAVDTLLAFGADPNVADNLNQSPLHFVKNVGIGKSLLDAGADINARTADHGRSALHQLCHGTGNIEVVDLLIDAGIDVNVQDSDNETPLLNAIFWGLTSTAHRLIELGADVNASNHSSRNSAIHFAVCFDRFGIVPLLLARGADYNFVNVHGRNIVHMATRSGGSRTMKFLAQANLANLDVNLRDNYGQTPADYLTKRTILVEDEGLHHEFDNLLQSTTPLSLSTSQSAIADDADLEHQLHDNDRYHLPGAYPIVSDLP</sequence>
<dbReference type="Gene3D" id="1.25.40.20">
    <property type="entry name" value="Ankyrin repeat-containing domain"/>
    <property type="match status" value="4"/>
</dbReference>
<reference evidence="5" key="1">
    <citation type="submission" date="2022-11" db="EMBL/GenBank/DDBJ databases">
        <title>Chromosomal genome sequence assembly and mating type (MAT) locus characterization of the leprose asexual lichenized fungus Lepraria neglecta (Nyl.) Erichsen.</title>
        <authorList>
            <person name="Allen J.L."/>
            <person name="Pfeffer B."/>
        </authorList>
    </citation>
    <scope>NUCLEOTIDE SEQUENCE</scope>
    <source>
        <strain evidence="5">Allen 5258</strain>
    </source>
</reference>
<keyword evidence="1" id="KW-0677">Repeat</keyword>
<dbReference type="PANTHER" id="PTHR24189:SF50">
    <property type="entry name" value="ANKYRIN REPEAT AND SOCS BOX PROTEIN 2"/>
    <property type="match status" value="1"/>
</dbReference>
<protein>
    <recommendedName>
        <fullName evidence="7">Ankyrin</fullName>
    </recommendedName>
</protein>
<dbReference type="EMBL" id="JASNWA010000007">
    <property type="protein sequence ID" value="KAK3173256.1"/>
    <property type="molecule type" value="Genomic_DNA"/>
</dbReference>
<evidence type="ECO:0008006" key="7">
    <source>
        <dbReference type="Google" id="ProtNLM"/>
    </source>
</evidence>
<dbReference type="PANTHER" id="PTHR24189">
    <property type="entry name" value="MYOTROPHIN"/>
    <property type="match status" value="1"/>
</dbReference>
<evidence type="ECO:0000313" key="5">
    <source>
        <dbReference type="EMBL" id="KAK3173256.1"/>
    </source>
</evidence>
<evidence type="ECO:0000256" key="1">
    <source>
        <dbReference type="ARBA" id="ARBA00022737"/>
    </source>
</evidence>
<dbReference type="AlphaFoldDB" id="A0AAD9Z966"/>
<dbReference type="SMART" id="SM00248">
    <property type="entry name" value="ANK"/>
    <property type="match status" value="6"/>
</dbReference>
<dbReference type="InterPro" id="IPR050745">
    <property type="entry name" value="Multifunctional_regulatory"/>
</dbReference>
<feature type="repeat" description="ANK" evidence="3">
    <location>
        <begin position="161"/>
        <end position="193"/>
    </location>
</feature>
<evidence type="ECO:0000256" key="3">
    <source>
        <dbReference type="PROSITE-ProRule" id="PRU00023"/>
    </source>
</evidence>
<keyword evidence="4" id="KW-0732">Signal</keyword>
<keyword evidence="2 3" id="KW-0040">ANK repeat</keyword>
<dbReference type="SUPFAM" id="SSF48403">
    <property type="entry name" value="Ankyrin repeat"/>
    <property type="match status" value="1"/>
</dbReference>
<dbReference type="Pfam" id="PF12796">
    <property type="entry name" value="Ank_2"/>
    <property type="match status" value="1"/>
</dbReference>
<organism evidence="5 6">
    <name type="scientific">Lepraria neglecta</name>
    <dbReference type="NCBI Taxonomy" id="209136"/>
    <lineage>
        <taxon>Eukaryota</taxon>
        <taxon>Fungi</taxon>
        <taxon>Dikarya</taxon>
        <taxon>Ascomycota</taxon>
        <taxon>Pezizomycotina</taxon>
        <taxon>Lecanoromycetes</taxon>
        <taxon>OSLEUM clade</taxon>
        <taxon>Lecanoromycetidae</taxon>
        <taxon>Lecanorales</taxon>
        <taxon>Lecanorineae</taxon>
        <taxon>Stereocaulaceae</taxon>
        <taxon>Lepraria</taxon>
    </lineage>
</organism>
<feature type="repeat" description="ANK" evidence="3">
    <location>
        <begin position="398"/>
        <end position="430"/>
    </location>
</feature>
<feature type="repeat" description="ANK" evidence="3">
    <location>
        <begin position="330"/>
        <end position="363"/>
    </location>
</feature>
<feature type="chain" id="PRO_5042093462" description="Ankyrin" evidence="4">
    <location>
        <begin position="20"/>
        <end position="539"/>
    </location>
</feature>
<evidence type="ECO:0000256" key="2">
    <source>
        <dbReference type="ARBA" id="ARBA00023043"/>
    </source>
</evidence>
<gene>
    <name evidence="5" type="ORF">OEA41_006585</name>
</gene>
<comment type="caution">
    <text evidence="5">The sequence shown here is derived from an EMBL/GenBank/DDBJ whole genome shotgun (WGS) entry which is preliminary data.</text>
</comment>
<evidence type="ECO:0000313" key="6">
    <source>
        <dbReference type="Proteomes" id="UP001276659"/>
    </source>
</evidence>
<dbReference type="PROSITE" id="PS50297">
    <property type="entry name" value="ANK_REP_REGION"/>
    <property type="match status" value="2"/>
</dbReference>
<dbReference type="InterPro" id="IPR036770">
    <property type="entry name" value="Ankyrin_rpt-contain_sf"/>
</dbReference>
<evidence type="ECO:0000256" key="4">
    <source>
        <dbReference type="SAM" id="SignalP"/>
    </source>
</evidence>
<feature type="repeat" description="ANK" evidence="3">
    <location>
        <begin position="364"/>
        <end position="396"/>
    </location>
</feature>
<name>A0AAD9Z966_9LECA</name>
<keyword evidence="6" id="KW-1185">Reference proteome</keyword>
<dbReference type="Pfam" id="PF00023">
    <property type="entry name" value="Ank"/>
    <property type="match status" value="1"/>
</dbReference>
<dbReference type="InterPro" id="IPR002110">
    <property type="entry name" value="Ankyrin_rpt"/>
</dbReference>
<dbReference type="Proteomes" id="UP001276659">
    <property type="component" value="Unassembled WGS sequence"/>
</dbReference>
<dbReference type="PROSITE" id="PS50088">
    <property type="entry name" value="ANK_REPEAT"/>
    <property type="match status" value="5"/>
</dbReference>